<feature type="region of interest" description="Disordered" evidence="1">
    <location>
        <begin position="233"/>
        <end position="314"/>
    </location>
</feature>
<evidence type="ECO:0000256" key="1">
    <source>
        <dbReference type="SAM" id="MobiDB-lite"/>
    </source>
</evidence>
<keyword evidence="3" id="KW-1185">Reference proteome</keyword>
<comment type="caution">
    <text evidence="2">The sequence shown here is derived from an EMBL/GenBank/DDBJ whole genome shotgun (WGS) entry which is preliminary data.</text>
</comment>
<gene>
    <name evidence="2" type="ORF">AK812_SmicGene44046</name>
</gene>
<feature type="region of interest" description="Disordered" evidence="1">
    <location>
        <begin position="534"/>
        <end position="613"/>
    </location>
</feature>
<feature type="compositionally biased region" description="Low complexity" evidence="1">
    <location>
        <begin position="543"/>
        <end position="558"/>
    </location>
</feature>
<dbReference type="OrthoDB" id="10664051at2759"/>
<proteinExistence type="predicted"/>
<feature type="compositionally biased region" description="Low complexity" evidence="1">
    <location>
        <begin position="274"/>
        <end position="286"/>
    </location>
</feature>
<organism evidence="2 3">
    <name type="scientific">Symbiodinium microadriaticum</name>
    <name type="common">Dinoflagellate</name>
    <name type="synonym">Zooxanthella microadriatica</name>
    <dbReference type="NCBI Taxonomy" id="2951"/>
    <lineage>
        <taxon>Eukaryota</taxon>
        <taxon>Sar</taxon>
        <taxon>Alveolata</taxon>
        <taxon>Dinophyceae</taxon>
        <taxon>Suessiales</taxon>
        <taxon>Symbiodiniaceae</taxon>
        <taxon>Symbiodinium</taxon>
    </lineage>
</organism>
<name>A0A1Q9BZH8_SYMMI</name>
<feature type="compositionally biased region" description="Basic residues" evidence="1">
    <location>
        <begin position="562"/>
        <end position="572"/>
    </location>
</feature>
<feature type="compositionally biased region" description="Basic residues" evidence="1">
    <location>
        <begin position="261"/>
        <end position="271"/>
    </location>
</feature>
<sequence>MAPKRRGGKESKVELYNHLAKNLLRPFPDAAGNFLWLKRSDKAQREQDMLKPAYLAKTRAVENCEALSRMSTYLSEEGATISNAANYLGNSPTVEKLGLDFFQTLGSSSGQKFVKACAFFDKDDSSSKDAGSVDGHVDAYIDFLSSDGDTKIKKARRMVLAGARAYLCGMSFLEQAALVRHPEIWASKVVVETQQASAREFRKKPTCKRLRQVLKDSALSLLEAVEAQSKRKKRAALEASSHDSPVSSSSKASGSSDVVKKKDKKSAKKRPPVSSDSSNENHSSPSNKKRKTKDEKKDKKQDKKDKRGGKESKVELYNHLAKNLLRPFPDAAGNFLWLKRSDKAQREQDMLKPAYLAKTRAVENCEALSRMSTYLSEEGATISNAANYLGNSPTVEKLGLDFFHTLGSSSGQKFVKACAFFDKDDSSSKDAGSVDGHVDAYIDFLSSDGDTKIKKARRMVLAGARAYLCGMSFLEQAALVRHPEIWASKVVVETQQASAREFRKKPTCKRLRQVLKDSALSLLEAVEAQSKRKKRAALEASSHDSPVSSSSKSSGSSDVVKKKDKKSAKKRPPVSSDSSNENHSSPSNKKRKTKDEKKDKKQDKKDKTSVDKKDKLRNEKDFLADQTAALMTWQLSEIQSAAGEWEARRQDFLGNVMTSEEFEKYLHLIPEAVRQAFQLQITKLPKEQKREGVLQRILAILEAGKAFWAAQQVVPISPADAQVEQID</sequence>
<feature type="compositionally biased region" description="Low complexity" evidence="1">
    <location>
        <begin position="242"/>
        <end position="257"/>
    </location>
</feature>
<dbReference type="Proteomes" id="UP000186817">
    <property type="component" value="Unassembled WGS sequence"/>
</dbReference>
<evidence type="ECO:0000313" key="2">
    <source>
        <dbReference type="EMBL" id="OLP76069.1"/>
    </source>
</evidence>
<feature type="compositionally biased region" description="Low complexity" evidence="1">
    <location>
        <begin position="575"/>
        <end position="587"/>
    </location>
</feature>
<feature type="compositionally biased region" description="Basic and acidic residues" evidence="1">
    <location>
        <begin position="292"/>
        <end position="314"/>
    </location>
</feature>
<dbReference type="EMBL" id="LSRX01002150">
    <property type="protein sequence ID" value="OLP76069.1"/>
    <property type="molecule type" value="Genomic_DNA"/>
</dbReference>
<protein>
    <submittedName>
        <fullName evidence="2">Uncharacterized protein</fullName>
    </submittedName>
</protein>
<accession>A0A1Q9BZH8</accession>
<evidence type="ECO:0000313" key="3">
    <source>
        <dbReference type="Proteomes" id="UP000186817"/>
    </source>
</evidence>
<dbReference type="AlphaFoldDB" id="A0A1Q9BZH8"/>
<reference evidence="2 3" key="1">
    <citation type="submission" date="2016-02" db="EMBL/GenBank/DDBJ databases">
        <title>Genome analysis of coral dinoflagellate symbionts highlights evolutionary adaptations to a symbiotic lifestyle.</title>
        <authorList>
            <person name="Aranda M."/>
            <person name="Li Y."/>
            <person name="Liew Y.J."/>
            <person name="Baumgarten S."/>
            <person name="Simakov O."/>
            <person name="Wilson M."/>
            <person name="Piel J."/>
            <person name="Ashoor H."/>
            <person name="Bougouffa S."/>
            <person name="Bajic V.B."/>
            <person name="Ryu T."/>
            <person name="Ravasi T."/>
            <person name="Bayer T."/>
            <person name="Micklem G."/>
            <person name="Kim H."/>
            <person name="Bhak J."/>
            <person name="Lajeunesse T.C."/>
            <person name="Voolstra C.R."/>
        </authorList>
    </citation>
    <scope>NUCLEOTIDE SEQUENCE [LARGE SCALE GENOMIC DNA]</scope>
    <source>
        <strain evidence="2 3">CCMP2467</strain>
    </source>
</reference>
<feature type="compositionally biased region" description="Basic and acidic residues" evidence="1">
    <location>
        <begin position="593"/>
        <end position="613"/>
    </location>
</feature>